<organism evidence="2 3">
    <name type="scientific">Lactuca virosa</name>
    <dbReference type="NCBI Taxonomy" id="75947"/>
    <lineage>
        <taxon>Eukaryota</taxon>
        <taxon>Viridiplantae</taxon>
        <taxon>Streptophyta</taxon>
        <taxon>Embryophyta</taxon>
        <taxon>Tracheophyta</taxon>
        <taxon>Spermatophyta</taxon>
        <taxon>Magnoliopsida</taxon>
        <taxon>eudicotyledons</taxon>
        <taxon>Gunneridae</taxon>
        <taxon>Pentapetalae</taxon>
        <taxon>asterids</taxon>
        <taxon>campanulids</taxon>
        <taxon>Asterales</taxon>
        <taxon>Asteraceae</taxon>
        <taxon>Cichorioideae</taxon>
        <taxon>Cichorieae</taxon>
        <taxon>Lactucinae</taxon>
        <taxon>Lactuca</taxon>
    </lineage>
</organism>
<evidence type="ECO:0000313" key="3">
    <source>
        <dbReference type="Proteomes" id="UP001157418"/>
    </source>
</evidence>
<evidence type="ECO:0008006" key="4">
    <source>
        <dbReference type="Google" id="ProtNLM"/>
    </source>
</evidence>
<feature type="region of interest" description="Disordered" evidence="1">
    <location>
        <begin position="347"/>
        <end position="373"/>
    </location>
</feature>
<evidence type="ECO:0000256" key="1">
    <source>
        <dbReference type="SAM" id="MobiDB-lite"/>
    </source>
</evidence>
<gene>
    <name evidence="2" type="ORF">LVIROSA_LOCUS36263</name>
</gene>
<evidence type="ECO:0000313" key="2">
    <source>
        <dbReference type="EMBL" id="CAH1450865.1"/>
    </source>
</evidence>
<reference evidence="2 3" key="1">
    <citation type="submission" date="2022-01" db="EMBL/GenBank/DDBJ databases">
        <authorList>
            <person name="Xiong W."/>
            <person name="Schranz E."/>
        </authorList>
    </citation>
    <scope>NUCLEOTIDE SEQUENCE [LARGE SCALE GENOMIC DNA]</scope>
</reference>
<dbReference type="EMBL" id="CAKMRJ010005634">
    <property type="protein sequence ID" value="CAH1450865.1"/>
    <property type="molecule type" value="Genomic_DNA"/>
</dbReference>
<dbReference type="AlphaFoldDB" id="A0AAU9PKZ6"/>
<dbReference type="InterPro" id="IPR040256">
    <property type="entry name" value="At4g02000-like"/>
</dbReference>
<protein>
    <recommendedName>
        <fullName evidence="4">DUF4283 domain-containing protein</fullName>
    </recommendedName>
</protein>
<accession>A0AAU9PKZ6</accession>
<name>A0AAU9PKZ6_9ASTR</name>
<dbReference type="PANTHER" id="PTHR31286">
    <property type="entry name" value="GLYCINE-RICH CELL WALL STRUCTURAL PROTEIN 1.8-LIKE"/>
    <property type="match status" value="1"/>
</dbReference>
<sequence>MGNGEDVSNGSNVYWDENGNLINTKEGVSESENEIGDKNVDAGLNKDISKVGTVINSINLEPSLLGTARKGRVMLKLKIMGRRNKEMPYAGALRGVMHKGKIEVKYIQIGDGKEDGHAVIPIENLKKANIPYSNTLYGYLIDKNIAFLVIQKELNQVESLKLTKNNHNKVPVWIKIYDLPLEVWSGENLCIITSKLGIPLAFDSYTEEMCLEHKGRNAYARILVERSAEREWKKSIEVTTWVFVLNCAVTQEFNVEYAWYPSRCSHCKVYGHIEKICMAAMSERKIEKELNEKENNKRSKGKGVMDDEGFIEVIKKGGNGGVNSASTSGMKGNGGNKHVQNIHVNYGNTSKGNVNRGNGGKRVDIGRGIMGNG</sequence>
<dbReference type="Proteomes" id="UP001157418">
    <property type="component" value="Unassembled WGS sequence"/>
</dbReference>
<keyword evidence="3" id="KW-1185">Reference proteome</keyword>
<comment type="caution">
    <text evidence="2">The sequence shown here is derived from an EMBL/GenBank/DDBJ whole genome shotgun (WGS) entry which is preliminary data.</text>
</comment>
<proteinExistence type="predicted"/>
<dbReference type="PANTHER" id="PTHR31286:SF99">
    <property type="entry name" value="DUF4283 DOMAIN-CONTAINING PROTEIN"/>
    <property type="match status" value="1"/>
</dbReference>